<dbReference type="Pfam" id="PF01477">
    <property type="entry name" value="PLAT"/>
    <property type="match status" value="1"/>
</dbReference>
<keyword evidence="6" id="KW-0358">Heparin-binding</keyword>
<evidence type="ECO:0000256" key="8">
    <source>
        <dbReference type="ARBA" id="ARBA00022801"/>
    </source>
</evidence>
<dbReference type="InterPro" id="IPR033906">
    <property type="entry name" value="Lipase_N"/>
</dbReference>
<dbReference type="FunFam" id="2.60.60.20:FF:000010">
    <property type="entry name" value="hepatic triacylglycerol lipase"/>
    <property type="match status" value="1"/>
</dbReference>
<keyword evidence="8" id="KW-0378">Hydrolase</keyword>
<dbReference type="AlphaFoldDB" id="A0A4W5Q5H9"/>
<dbReference type="Pfam" id="PF00151">
    <property type="entry name" value="Lipase"/>
    <property type="match status" value="2"/>
</dbReference>
<evidence type="ECO:0000256" key="1">
    <source>
        <dbReference type="ARBA" id="ARBA00001024"/>
    </source>
</evidence>
<dbReference type="InterPro" id="IPR000734">
    <property type="entry name" value="TAG_lipase"/>
</dbReference>
<dbReference type="SMART" id="SM00308">
    <property type="entry name" value="LH2"/>
    <property type="match status" value="1"/>
</dbReference>
<dbReference type="FunFam" id="3.40.50.1820:FF:000441">
    <property type="entry name" value="Lipoprotein lipase"/>
    <property type="match status" value="1"/>
</dbReference>
<dbReference type="GO" id="GO:0016042">
    <property type="term" value="P:lipid catabolic process"/>
    <property type="evidence" value="ECO:0007669"/>
    <property type="project" value="UniProtKB-KW"/>
</dbReference>
<dbReference type="SUPFAM" id="SSF49723">
    <property type="entry name" value="Lipase/lipooxygenase domain (PLAT/LH2 domain)"/>
    <property type="match status" value="1"/>
</dbReference>
<dbReference type="GO" id="GO:0008201">
    <property type="term" value="F:heparin binding"/>
    <property type="evidence" value="ECO:0007669"/>
    <property type="project" value="UniProtKB-KW"/>
</dbReference>
<sequence>MALVQVLRVLCCLLLTYHLGDARRIKGSGTVDPKPVLRMKMPHITSTVFKLYSDSAKDMEDWCTMKAFRPHTRTSCGFNSSHPLIIITHGWSINALMESWVPVLASALKTSLGDVNVIVTDWLLQANMNYPNAAQNTRAVGKDIAFLLQWLQVRVRKVFNVFNKDCHSKVLFVRQKCEDRLFRRYNMSPTKDDNVTSSPPFHINTKIIMIFVCQEFYQFPAEKVHLIGYSLGAHVSGFAGSYLGGPGKIGRITGLDPAGPLFEGMAASDRLSPDDALFVDAIHTYTQERMGLSVGIKQPVAHVDFYPNGGDFQPGCHPFQSLMEHIALHGINGFEQTVKCAHERSVYLFIDSLLNKDKQIMAYRCSDDNAFEKGTCLDCRKNKCNTLGYNVRRVRSAAGKKLYHKTRSHMPYKLYHYQFRIHFVNQIEKTEPTLTISLTGTKEDSPEMPITFMEISGNKTFTFLITLDSDIGDLMMLKFRWEGSVVNKMWSKMQTFNPWSSGGMGPELTVGKIRVKAGETQNRTTFCAQTSDGIYIRPSQENVFVRCEEKAQKQRRRKTHLS</sequence>
<dbReference type="Gene3D" id="3.40.50.1820">
    <property type="entry name" value="alpha/beta hydrolase"/>
    <property type="match status" value="1"/>
</dbReference>
<organism evidence="16 17">
    <name type="scientific">Hucho hucho</name>
    <name type="common">huchen</name>
    <dbReference type="NCBI Taxonomy" id="62062"/>
    <lineage>
        <taxon>Eukaryota</taxon>
        <taxon>Metazoa</taxon>
        <taxon>Chordata</taxon>
        <taxon>Craniata</taxon>
        <taxon>Vertebrata</taxon>
        <taxon>Euteleostomi</taxon>
        <taxon>Actinopterygii</taxon>
        <taxon>Neopterygii</taxon>
        <taxon>Teleostei</taxon>
        <taxon>Protacanthopterygii</taxon>
        <taxon>Salmoniformes</taxon>
        <taxon>Salmonidae</taxon>
        <taxon>Salmoninae</taxon>
        <taxon>Hucho</taxon>
    </lineage>
</organism>
<evidence type="ECO:0000256" key="2">
    <source>
        <dbReference type="ARBA" id="ARBA00004613"/>
    </source>
</evidence>
<dbReference type="GO" id="GO:0034185">
    <property type="term" value="F:apolipoprotein binding"/>
    <property type="evidence" value="ECO:0007669"/>
    <property type="project" value="TreeGrafter"/>
</dbReference>
<dbReference type="PANTHER" id="PTHR11610:SF2">
    <property type="entry name" value="HEPATIC TRIACYLGLYCEROL LIPASE"/>
    <property type="match status" value="1"/>
</dbReference>
<evidence type="ECO:0000256" key="4">
    <source>
        <dbReference type="ARBA" id="ARBA00013279"/>
    </source>
</evidence>
<dbReference type="InterPro" id="IPR029058">
    <property type="entry name" value="AB_hydrolase_fold"/>
</dbReference>
<dbReference type="Proteomes" id="UP000314982">
    <property type="component" value="Unassembled WGS sequence"/>
</dbReference>
<keyword evidence="17" id="KW-1185">Reference proteome</keyword>
<reference evidence="17" key="1">
    <citation type="submission" date="2018-06" db="EMBL/GenBank/DDBJ databases">
        <title>Genome assembly of Danube salmon.</title>
        <authorList>
            <person name="Macqueen D.J."/>
            <person name="Gundappa M.K."/>
        </authorList>
    </citation>
    <scope>NUCLEOTIDE SEQUENCE [LARGE SCALE GENOMIC DNA]</scope>
</reference>
<proteinExistence type="inferred from homology"/>
<dbReference type="SUPFAM" id="SSF53474">
    <property type="entry name" value="alpha/beta-Hydrolases"/>
    <property type="match status" value="2"/>
</dbReference>
<comment type="similarity">
    <text evidence="3 13">Belongs to the AB hydrolase superfamily. Lipase family.</text>
</comment>
<dbReference type="CDD" id="cd00707">
    <property type="entry name" value="Pancreat_lipase_like"/>
    <property type="match status" value="1"/>
</dbReference>
<evidence type="ECO:0000256" key="7">
    <source>
        <dbReference type="ARBA" id="ARBA00022729"/>
    </source>
</evidence>
<dbReference type="EC" id="3.1.1.3" evidence="4"/>
<evidence type="ECO:0000256" key="5">
    <source>
        <dbReference type="ARBA" id="ARBA00022525"/>
    </source>
</evidence>
<reference evidence="16" key="3">
    <citation type="submission" date="2025-09" db="UniProtKB">
        <authorList>
            <consortium name="Ensembl"/>
        </authorList>
    </citation>
    <scope>IDENTIFICATION</scope>
</reference>
<keyword evidence="10" id="KW-0443">Lipid metabolism</keyword>
<dbReference type="PANTHER" id="PTHR11610">
    <property type="entry name" value="LIPASE"/>
    <property type="match status" value="1"/>
</dbReference>
<evidence type="ECO:0000256" key="14">
    <source>
        <dbReference type="SAM" id="SignalP"/>
    </source>
</evidence>
<dbReference type="GO" id="GO:0005615">
    <property type="term" value="C:extracellular space"/>
    <property type="evidence" value="ECO:0007669"/>
    <property type="project" value="TreeGrafter"/>
</dbReference>
<dbReference type="Ensembl" id="ENSHHUT00000071472.1">
    <property type="protein sequence ID" value="ENSHHUP00000069160.1"/>
    <property type="gene ID" value="ENSHHUG00000040751.1"/>
</dbReference>
<evidence type="ECO:0000256" key="9">
    <source>
        <dbReference type="ARBA" id="ARBA00022963"/>
    </source>
</evidence>
<protein>
    <recommendedName>
        <fullName evidence="4">triacylglycerol lipase</fullName>
        <ecNumber evidence="4">3.1.1.3</ecNumber>
    </recommendedName>
</protein>
<evidence type="ECO:0000313" key="17">
    <source>
        <dbReference type="Proteomes" id="UP000314982"/>
    </source>
</evidence>
<dbReference type="CDD" id="cd01758">
    <property type="entry name" value="PLAT_LPL"/>
    <property type="match status" value="1"/>
</dbReference>
<evidence type="ECO:0000256" key="12">
    <source>
        <dbReference type="PROSITE-ProRule" id="PRU00152"/>
    </source>
</evidence>
<dbReference type="GeneTree" id="ENSGT00940000157602"/>
<evidence type="ECO:0000256" key="3">
    <source>
        <dbReference type="ARBA" id="ARBA00010701"/>
    </source>
</evidence>
<accession>A0A4W5Q5H9</accession>
<dbReference type="STRING" id="62062.ENSHHUP00000069160"/>
<evidence type="ECO:0000256" key="13">
    <source>
        <dbReference type="RuleBase" id="RU004262"/>
    </source>
</evidence>
<dbReference type="Gene3D" id="2.60.60.20">
    <property type="entry name" value="PLAT/LH2 domain"/>
    <property type="match status" value="1"/>
</dbReference>
<dbReference type="InterPro" id="IPR036392">
    <property type="entry name" value="PLAT/LH2_dom_sf"/>
</dbReference>
<keyword evidence="5" id="KW-0964">Secreted</keyword>
<dbReference type="PRINTS" id="PR00821">
    <property type="entry name" value="TAGLIPASE"/>
</dbReference>
<keyword evidence="11" id="KW-0325">Glycoprotein</keyword>
<keyword evidence="9" id="KW-0442">Lipid degradation</keyword>
<feature type="domain" description="PLAT" evidence="15">
    <location>
        <begin position="415"/>
        <end position="546"/>
    </location>
</feature>
<comment type="catalytic activity">
    <reaction evidence="1">
        <text>a triacylglycerol + H2O = a diacylglycerol + a fatty acid + H(+)</text>
        <dbReference type="Rhea" id="RHEA:12044"/>
        <dbReference type="ChEBI" id="CHEBI:15377"/>
        <dbReference type="ChEBI" id="CHEBI:15378"/>
        <dbReference type="ChEBI" id="CHEBI:17855"/>
        <dbReference type="ChEBI" id="CHEBI:18035"/>
        <dbReference type="ChEBI" id="CHEBI:28868"/>
        <dbReference type="EC" id="3.1.1.3"/>
    </reaction>
</comment>
<dbReference type="PROSITE" id="PS50095">
    <property type="entry name" value="PLAT"/>
    <property type="match status" value="1"/>
</dbReference>
<comment type="caution">
    <text evidence="12">Lacks conserved residue(s) required for the propagation of feature annotation.</text>
</comment>
<feature type="signal peptide" evidence="14">
    <location>
        <begin position="1"/>
        <end position="22"/>
    </location>
</feature>
<dbReference type="InterPro" id="IPR013818">
    <property type="entry name" value="Lipase"/>
</dbReference>
<feature type="chain" id="PRO_5021303804" description="triacylglycerol lipase" evidence="14">
    <location>
        <begin position="23"/>
        <end position="562"/>
    </location>
</feature>
<evidence type="ECO:0000313" key="16">
    <source>
        <dbReference type="Ensembl" id="ENSHHUP00000069160.1"/>
    </source>
</evidence>
<reference evidence="16" key="2">
    <citation type="submission" date="2025-08" db="UniProtKB">
        <authorList>
            <consortium name="Ensembl"/>
        </authorList>
    </citation>
    <scope>IDENTIFICATION</scope>
</reference>
<comment type="subcellular location">
    <subcellularLocation>
        <location evidence="2">Secreted</location>
    </subcellularLocation>
</comment>
<keyword evidence="7 14" id="KW-0732">Signal</keyword>
<evidence type="ECO:0000256" key="11">
    <source>
        <dbReference type="ARBA" id="ARBA00023180"/>
    </source>
</evidence>
<evidence type="ECO:0000256" key="10">
    <source>
        <dbReference type="ARBA" id="ARBA00023098"/>
    </source>
</evidence>
<name>A0A4W5Q5H9_9TELE</name>
<dbReference type="InterPro" id="IPR001024">
    <property type="entry name" value="PLAT/LH2_dom"/>
</dbReference>
<dbReference type="GO" id="GO:0004465">
    <property type="term" value="F:lipoprotein lipase activity"/>
    <property type="evidence" value="ECO:0007669"/>
    <property type="project" value="TreeGrafter"/>
</dbReference>
<evidence type="ECO:0000256" key="6">
    <source>
        <dbReference type="ARBA" id="ARBA00022674"/>
    </source>
</evidence>
<evidence type="ECO:0000259" key="15">
    <source>
        <dbReference type="PROSITE" id="PS50095"/>
    </source>
</evidence>